<feature type="domain" description="Tryptophan synthase beta chain-like PALP" evidence="1">
    <location>
        <begin position="8"/>
        <end position="72"/>
    </location>
</feature>
<dbReference type="InterPro" id="IPR001926">
    <property type="entry name" value="TrpB-like_PALP"/>
</dbReference>
<protein>
    <recommendedName>
        <fullName evidence="1">Tryptophan synthase beta chain-like PALP domain-containing protein</fullName>
    </recommendedName>
</protein>
<proteinExistence type="predicted"/>
<dbReference type="EMBL" id="BARV01038943">
    <property type="protein sequence ID" value="GAI52473.1"/>
    <property type="molecule type" value="Genomic_DNA"/>
</dbReference>
<reference evidence="2" key="1">
    <citation type="journal article" date="2014" name="Front. Microbiol.">
        <title>High frequency of phylogenetically diverse reductive dehalogenase-homologous genes in deep subseafloor sedimentary metagenomes.</title>
        <authorList>
            <person name="Kawai M."/>
            <person name="Futagami T."/>
            <person name="Toyoda A."/>
            <person name="Takaki Y."/>
            <person name="Nishi S."/>
            <person name="Hori S."/>
            <person name="Arai W."/>
            <person name="Tsubouchi T."/>
            <person name="Morono Y."/>
            <person name="Uchiyama I."/>
            <person name="Ito T."/>
            <person name="Fujiyama A."/>
            <person name="Inagaki F."/>
            <person name="Takami H."/>
        </authorList>
    </citation>
    <scope>NUCLEOTIDE SEQUENCE</scope>
    <source>
        <strain evidence="2">Expedition CK06-06</strain>
    </source>
</reference>
<evidence type="ECO:0000259" key="1">
    <source>
        <dbReference type="Pfam" id="PF00291"/>
    </source>
</evidence>
<comment type="caution">
    <text evidence="2">The sequence shown here is derived from an EMBL/GenBank/DDBJ whole genome shotgun (WGS) entry which is preliminary data.</text>
</comment>
<name>X1P9H5_9ZZZZ</name>
<feature type="non-terminal residue" evidence="2">
    <location>
        <position position="1"/>
    </location>
</feature>
<dbReference type="SUPFAM" id="SSF53686">
    <property type="entry name" value="Tryptophan synthase beta subunit-like PLP-dependent enzymes"/>
    <property type="match status" value="1"/>
</dbReference>
<dbReference type="InterPro" id="IPR036052">
    <property type="entry name" value="TrpB-like_PALP_sf"/>
</dbReference>
<gene>
    <name evidence="2" type="ORF">S06H3_59835</name>
</gene>
<dbReference type="Pfam" id="PF00291">
    <property type="entry name" value="PALP"/>
    <property type="match status" value="1"/>
</dbReference>
<dbReference type="InterPro" id="IPR050214">
    <property type="entry name" value="Cys_Synth/Cystath_Beta-Synth"/>
</dbReference>
<accession>X1P9H5</accession>
<organism evidence="2">
    <name type="scientific">marine sediment metagenome</name>
    <dbReference type="NCBI Taxonomy" id="412755"/>
    <lineage>
        <taxon>unclassified sequences</taxon>
        <taxon>metagenomes</taxon>
        <taxon>ecological metagenomes</taxon>
    </lineage>
</organism>
<sequence>LRCLGDYIPPVLDLSLINERASVTSQQAARATRQLLDEEGIFAGPSSGAVIHQAIKIARQIDEGNIVAVLPDGGWKYLSMGFWTNGD</sequence>
<dbReference type="Gene3D" id="3.40.50.1100">
    <property type="match status" value="1"/>
</dbReference>
<dbReference type="AlphaFoldDB" id="X1P9H5"/>
<dbReference type="PANTHER" id="PTHR10314">
    <property type="entry name" value="CYSTATHIONINE BETA-SYNTHASE"/>
    <property type="match status" value="1"/>
</dbReference>
<evidence type="ECO:0000313" key="2">
    <source>
        <dbReference type="EMBL" id="GAI52473.1"/>
    </source>
</evidence>